<dbReference type="GO" id="GO:0016887">
    <property type="term" value="F:ATP hydrolysis activity"/>
    <property type="evidence" value="ECO:0007669"/>
    <property type="project" value="InterPro"/>
</dbReference>
<comment type="similarity">
    <text evidence="1">Belongs to the ABC transporter superfamily.</text>
</comment>
<dbReference type="InterPro" id="IPR027417">
    <property type="entry name" value="P-loop_NTPase"/>
</dbReference>
<evidence type="ECO:0000256" key="1">
    <source>
        <dbReference type="ARBA" id="ARBA00005417"/>
    </source>
</evidence>
<feature type="domain" description="ABC transporter" evidence="5">
    <location>
        <begin position="5"/>
        <end position="218"/>
    </location>
</feature>
<dbReference type="CDD" id="cd03235">
    <property type="entry name" value="ABC_Metallic_Cations"/>
    <property type="match status" value="1"/>
</dbReference>
<reference evidence="6 7" key="1">
    <citation type="submission" date="2014-09" db="EMBL/GenBank/DDBJ databases">
        <authorList>
            <person name="Hornung B.V."/>
        </authorList>
    </citation>
    <scope>NUCLEOTIDE SEQUENCE [LARGE SCALE GENOMIC DNA]</scope>
    <source>
        <strain evidence="6 7">FRIFI</strain>
    </source>
</reference>
<dbReference type="RefSeq" id="WP_166505644.1">
    <property type="nucleotide sequence ID" value="NZ_LN650648.1"/>
</dbReference>
<dbReference type="PANTHER" id="PTHR42734">
    <property type="entry name" value="METAL TRANSPORT SYSTEM ATP-BINDING PROTEIN TM_0124-RELATED"/>
    <property type="match status" value="1"/>
</dbReference>
<dbReference type="Proteomes" id="UP000245695">
    <property type="component" value="Chromosome 1"/>
</dbReference>
<keyword evidence="2" id="KW-0813">Transport</keyword>
<accession>A0A2P2BSJ9</accession>
<sequence length="218" mass="24744">MDKVIKFNDVSFGYEDKVILDNINLNINKGDYIGIIGQNGVGKSTLLKLMINKLKPVKGSIDLLNKNINNFDEWNKIGYVDQKSNSFSSSFPITVEEVVSLSLVSKVGLFKRVSKKYKKEVDEVLKLVGMYEYKDRLIGSLSGGQQQKVFIARELVKSPEILFLDEPTVGIDVNGQKEFYKILKELNEKLNLTIIIVSHDLFIVKEEVKKLALIKNKK</sequence>
<evidence type="ECO:0000256" key="3">
    <source>
        <dbReference type="ARBA" id="ARBA00022741"/>
    </source>
</evidence>
<organism evidence="6 7">
    <name type="scientific">Romboutsia hominis</name>
    <dbReference type="NCBI Taxonomy" id="1507512"/>
    <lineage>
        <taxon>Bacteria</taxon>
        <taxon>Bacillati</taxon>
        <taxon>Bacillota</taxon>
        <taxon>Clostridia</taxon>
        <taxon>Peptostreptococcales</taxon>
        <taxon>Peptostreptococcaceae</taxon>
        <taxon>Romboutsia</taxon>
    </lineage>
</organism>
<dbReference type="InterPro" id="IPR050153">
    <property type="entry name" value="Metal_Ion_Import_ABC"/>
</dbReference>
<dbReference type="SUPFAM" id="SSF52540">
    <property type="entry name" value="P-loop containing nucleoside triphosphate hydrolases"/>
    <property type="match status" value="1"/>
</dbReference>
<name>A0A2P2BSJ9_9FIRM</name>
<evidence type="ECO:0000313" key="6">
    <source>
        <dbReference type="EMBL" id="CEI73302.1"/>
    </source>
</evidence>
<dbReference type="PROSITE" id="PS50893">
    <property type="entry name" value="ABC_TRANSPORTER_2"/>
    <property type="match status" value="1"/>
</dbReference>
<protein>
    <submittedName>
        <fullName evidence="6">Zinc uptake system ATP-binding protein ZurA</fullName>
    </submittedName>
</protein>
<dbReference type="EMBL" id="LN650648">
    <property type="protein sequence ID" value="CEI73302.1"/>
    <property type="molecule type" value="Genomic_DNA"/>
</dbReference>
<evidence type="ECO:0000313" key="7">
    <source>
        <dbReference type="Proteomes" id="UP000245695"/>
    </source>
</evidence>
<dbReference type="InterPro" id="IPR017871">
    <property type="entry name" value="ABC_transporter-like_CS"/>
</dbReference>
<evidence type="ECO:0000259" key="5">
    <source>
        <dbReference type="PROSITE" id="PS50893"/>
    </source>
</evidence>
<dbReference type="PROSITE" id="PS00211">
    <property type="entry name" value="ABC_TRANSPORTER_1"/>
    <property type="match status" value="1"/>
</dbReference>
<proteinExistence type="inferred from homology"/>
<evidence type="ECO:0000256" key="2">
    <source>
        <dbReference type="ARBA" id="ARBA00022448"/>
    </source>
</evidence>
<gene>
    <name evidence="6" type="ORF">FRIFI_1771</name>
</gene>
<keyword evidence="4 6" id="KW-0067">ATP-binding</keyword>
<dbReference type="InterPro" id="IPR003593">
    <property type="entry name" value="AAA+_ATPase"/>
</dbReference>
<dbReference type="GO" id="GO:0005524">
    <property type="term" value="F:ATP binding"/>
    <property type="evidence" value="ECO:0007669"/>
    <property type="project" value="UniProtKB-KW"/>
</dbReference>
<dbReference type="KEGG" id="rhom:FRIFI_1771"/>
<evidence type="ECO:0000256" key="4">
    <source>
        <dbReference type="ARBA" id="ARBA00022840"/>
    </source>
</evidence>
<dbReference type="AlphaFoldDB" id="A0A2P2BSJ9"/>
<dbReference type="InterPro" id="IPR003439">
    <property type="entry name" value="ABC_transporter-like_ATP-bd"/>
</dbReference>
<dbReference type="Pfam" id="PF00005">
    <property type="entry name" value="ABC_tran"/>
    <property type="match status" value="1"/>
</dbReference>
<dbReference type="PANTHER" id="PTHR42734:SF17">
    <property type="entry name" value="METAL TRANSPORT SYSTEM ATP-BINDING PROTEIN TM_0124-RELATED"/>
    <property type="match status" value="1"/>
</dbReference>
<keyword evidence="3" id="KW-0547">Nucleotide-binding</keyword>
<dbReference type="FunFam" id="3.40.50.300:FF:000134">
    <property type="entry name" value="Iron-enterobactin ABC transporter ATP-binding protein"/>
    <property type="match status" value="1"/>
</dbReference>
<dbReference type="Gene3D" id="3.40.50.300">
    <property type="entry name" value="P-loop containing nucleotide triphosphate hydrolases"/>
    <property type="match status" value="1"/>
</dbReference>
<keyword evidence="7" id="KW-1185">Reference proteome</keyword>
<dbReference type="SMART" id="SM00382">
    <property type="entry name" value="AAA"/>
    <property type="match status" value="1"/>
</dbReference>